<evidence type="ECO:0000256" key="1">
    <source>
        <dbReference type="ARBA" id="ARBA00004651"/>
    </source>
</evidence>
<evidence type="ECO:0000256" key="4">
    <source>
        <dbReference type="ARBA" id="ARBA00022692"/>
    </source>
</evidence>
<sequence>MKKKSSNLILILFLLGIFMGAIDTGIVSPGRELIQNSFGVDRSAGTWMLTLYTLVYAVSMPIVSKMGDKFGYKKAYIFGIATFGLGSLLCGLSNFYGTFSFFLISRGIQALGAGGIMPIANAVIGNSFPEEKRGTALGLVGMIYGVGNILGPTLGSSIIDLAGSSHWGWIFFINVPISLIILLFSYKLKNTKAETQKPMDLAGAVVLAGVISSIMYALTNLDFFHFTTSIKATNVYPYLIIFVVLTPFMVFIESKAKDPILNIKYFKDKQMLTILIISFIVGIGMMGMVFVPQFSENVLKLKAGSGGYLVTLLAVFSGVAAPVSGKLIDKKGARFVLCLGFLFTITGTLFLGFIATKLLNFIGIFIGLALMGLGVGFTMGAPLNYLVLETVPKEESATGLATMSLMRSIGLAISPSVMIGFIVDAAKNLQPKLMEVLAVAMPKGMSMPAATSGSSSGAFKALQNADVTTIVPMLKTAITSMVPSQAKPMVAKAIDPISNKIVDTFQSVMNTGYTHMFVAAAIIAVCGFSFTLILRGKAEADNVIDDFMLNED</sequence>
<dbReference type="InterPro" id="IPR020846">
    <property type="entry name" value="MFS_dom"/>
</dbReference>
<dbReference type="InterPro" id="IPR011701">
    <property type="entry name" value="MFS"/>
</dbReference>
<dbReference type="SUPFAM" id="SSF103473">
    <property type="entry name" value="MFS general substrate transporter"/>
    <property type="match status" value="1"/>
</dbReference>
<feature type="transmembrane region" description="Helical" evidence="7">
    <location>
        <begin position="235"/>
        <end position="252"/>
    </location>
</feature>
<evidence type="ECO:0000256" key="3">
    <source>
        <dbReference type="ARBA" id="ARBA00022475"/>
    </source>
</evidence>
<feature type="transmembrane region" description="Helical" evidence="7">
    <location>
        <begin position="361"/>
        <end position="388"/>
    </location>
</feature>
<feature type="domain" description="Major facilitator superfamily (MFS) profile" evidence="8">
    <location>
        <begin position="9"/>
        <end position="539"/>
    </location>
</feature>
<feature type="transmembrane region" description="Helical" evidence="7">
    <location>
        <begin position="306"/>
        <end position="323"/>
    </location>
</feature>
<keyword evidence="5 7" id="KW-1133">Transmembrane helix</keyword>
<dbReference type="PROSITE" id="PS50850">
    <property type="entry name" value="MFS"/>
    <property type="match status" value="1"/>
</dbReference>
<gene>
    <name evidence="9" type="ORF">bsdE14_14720</name>
</gene>
<protein>
    <submittedName>
        <fullName evidence="9">MFS transporter</fullName>
    </submittedName>
</protein>
<evidence type="ECO:0000256" key="7">
    <source>
        <dbReference type="SAM" id="Phobius"/>
    </source>
</evidence>
<feature type="transmembrane region" description="Helical" evidence="7">
    <location>
        <begin position="198"/>
        <end position="219"/>
    </location>
</feature>
<dbReference type="PANTHER" id="PTHR42718">
    <property type="entry name" value="MAJOR FACILITATOR SUPERFAMILY MULTIDRUG TRANSPORTER MFSC"/>
    <property type="match status" value="1"/>
</dbReference>
<feature type="transmembrane region" description="Helical" evidence="7">
    <location>
        <begin position="75"/>
        <end position="97"/>
    </location>
</feature>
<dbReference type="PRINTS" id="PR01036">
    <property type="entry name" value="TCRTETB"/>
</dbReference>
<feature type="transmembrane region" description="Helical" evidence="7">
    <location>
        <begin position="335"/>
        <end position="355"/>
    </location>
</feature>
<dbReference type="Proteomes" id="UP001208567">
    <property type="component" value="Unassembled WGS sequence"/>
</dbReference>
<dbReference type="InterPro" id="IPR036259">
    <property type="entry name" value="MFS_trans_sf"/>
</dbReference>
<proteinExistence type="predicted"/>
<reference evidence="9 10" key="1">
    <citation type="journal article" date="2024" name="Int. J. Syst. Evol. Microbiol.">
        <title>Clostridium omnivorum sp. nov., isolated from anoxic soil under the treatment of reductive soil disinfestation.</title>
        <authorList>
            <person name="Ueki A."/>
            <person name="Tonouchi A."/>
            <person name="Kaku N."/>
            <person name="Honma S."/>
            <person name="Ueki K."/>
        </authorList>
    </citation>
    <scope>NUCLEOTIDE SEQUENCE [LARGE SCALE GENOMIC DNA]</scope>
    <source>
        <strain evidence="9 10">E14</strain>
    </source>
</reference>
<feature type="transmembrane region" description="Helical" evidence="7">
    <location>
        <begin position="400"/>
        <end position="423"/>
    </location>
</feature>
<dbReference type="CDD" id="cd17321">
    <property type="entry name" value="MFS_MMR_MDR_like"/>
    <property type="match status" value="1"/>
</dbReference>
<name>A0ABQ5N4C5_9CLOT</name>
<organism evidence="9 10">
    <name type="scientific">Clostridium omnivorum</name>
    <dbReference type="NCBI Taxonomy" id="1604902"/>
    <lineage>
        <taxon>Bacteria</taxon>
        <taxon>Bacillati</taxon>
        <taxon>Bacillota</taxon>
        <taxon>Clostridia</taxon>
        <taxon>Eubacteriales</taxon>
        <taxon>Clostridiaceae</taxon>
        <taxon>Clostridium</taxon>
    </lineage>
</organism>
<evidence type="ECO:0000256" key="2">
    <source>
        <dbReference type="ARBA" id="ARBA00022448"/>
    </source>
</evidence>
<keyword evidence="3" id="KW-1003">Cell membrane</keyword>
<dbReference type="Gene3D" id="1.20.1250.20">
    <property type="entry name" value="MFS general substrate transporter like domains"/>
    <property type="match status" value="2"/>
</dbReference>
<comment type="caution">
    <text evidence="9">The sequence shown here is derived from an EMBL/GenBank/DDBJ whole genome shotgun (WGS) entry which is preliminary data.</text>
</comment>
<keyword evidence="4 7" id="KW-0812">Transmembrane</keyword>
<keyword evidence="6 7" id="KW-0472">Membrane</keyword>
<evidence type="ECO:0000256" key="6">
    <source>
        <dbReference type="ARBA" id="ARBA00023136"/>
    </source>
</evidence>
<keyword evidence="2" id="KW-0813">Transport</keyword>
<evidence type="ECO:0000313" key="9">
    <source>
        <dbReference type="EMBL" id="GLC30062.1"/>
    </source>
</evidence>
<feature type="transmembrane region" description="Helical" evidence="7">
    <location>
        <begin position="136"/>
        <end position="155"/>
    </location>
</feature>
<dbReference type="RefSeq" id="WP_264849328.1">
    <property type="nucleotide sequence ID" value="NZ_BRXR01000001.1"/>
</dbReference>
<feature type="transmembrane region" description="Helical" evidence="7">
    <location>
        <begin position="103"/>
        <end position="124"/>
    </location>
</feature>
<feature type="transmembrane region" description="Helical" evidence="7">
    <location>
        <begin position="167"/>
        <end position="186"/>
    </location>
</feature>
<dbReference type="EMBL" id="BRXR01000001">
    <property type="protein sequence ID" value="GLC30062.1"/>
    <property type="molecule type" value="Genomic_DNA"/>
</dbReference>
<feature type="transmembrane region" description="Helical" evidence="7">
    <location>
        <begin position="272"/>
        <end position="294"/>
    </location>
</feature>
<evidence type="ECO:0000256" key="5">
    <source>
        <dbReference type="ARBA" id="ARBA00022989"/>
    </source>
</evidence>
<dbReference type="Pfam" id="PF07690">
    <property type="entry name" value="MFS_1"/>
    <property type="match status" value="1"/>
</dbReference>
<evidence type="ECO:0000313" key="10">
    <source>
        <dbReference type="Proteomes" id="UP001208567"/>
    </source>
</evidence>
<comment type="subcellular location">
    <subcellularLocation>
        <location evidence="1">Cell membrane</location>
        <topology evidence="1">Multi-pass membrane protein</topology>
    </subcellularLocation>
</comment>
<feature type="transmembrane region" description="Helical" evidence="7">
    <location>
        <begin position="44"/>
        <end position="63"/>
    </location>
</feature>
<accession>A0ABQ5N4C5</accession>
<dbReference type="PANTHER" id="PTHR42718:SF46">
    <property type="entry name" value="BLR6921 PROTEIN"/>
    <property type="match status" value="1"/>
</dbReference>
<evidence type="ECO:0000259" key="8">
    <source>
        <dbReference type="PROSITE" id="PS50850"/>
    </source>
</evidence>
<feature type="transmembrane region" description="Helical" evidence="7">
    <location>
        <begin position="513"/>
        <end position="534"/>
    </location>
</feature>
<keyword evidence="10" id="KW-1185">Reference proteome</keyword>